<comment type="subunit">
    <text evidence="7">The complex is composed of two ATP-binding proteins (PotA), two transmembrane proteins (PotB and PotC) and a solute-binding protein (PotD).</text>
</comment>
<evidence type="ECO:0000256" key="5">
    <source>
        <dbReference type="ARBA" id="ARBA00022967"/>
    </source>
</evidence>
<dbReference type="RefSeq" id="WP_165884118.1">
    <property type="nucleotide sequence ID" value="NZ_CP035810.1"/>
</dbReference>
<dbReference type="InterPro" id="IPR003439">
    <property type="entry name" value="ABC_transporter-like_ATP-bd"/>
</dbReference>
<dbReference type="GO" id="GO:0016887">
    <property type="term" value="F:ATP hydrolysis activity"/>
    <property type="evidence" value="ECO:0007669"/>
    <property type="project" value="InterPro"/>
</dbReference>
<dbReference type="InterPro" id="IPR008995">
    <property type="entry name" value="Mo/tungstate-bd_C_term_dom"/>
</dbReference>
<dbReference type="Gene3D" id="2.40.50.100">
    <property type="match status" value="1"/>
</dbReference>
<evidence type="ECO:0000256" key="4">
    <source>
        <dbReference type="ARBA" id="ARBA00022840"/>
    </source>
</evidence>
<keyword evidence="4 7" id="KW-0067">ATP-binding</keyword>
<keyword evidence="6 7" id="KW-0472">Membrane</keyword>
<evidence type="ECO:0000259" key="8">
    <source>
        <dbReference type="PROSITE" id="PS50893"/>
    </source>
</evidence>
<dbReference type="InterPro" id="IPR017879">
    <property type="entry name" value="PotA_ATP-bd"/>
</dbReference>
<dbReference type="CDD" id="cd03300">
    <property type="entry name" value="ABC_PotA_N"/>
    <property type="match status" value="1"/>
</dbReference>
<dbReference type="PROSITE" id="PS00211">
    <property type="entry name" value="ABC_TRANSPORTER_1"/>
    <property type="match status" value="1"/>
</dbReference>
<name>A0A6G8KY37_9MICO</name>
<evidence type="ECO:0000256" key="7">
    <source>
        <dbReference type="RuleBase" id="RU364083"/>
    </source>
</evidence>
<dbReference type="PROSITE" id="PS50893">
    <property type="entry name" value="ABC_TRANSPORTER_2"/>
    <property type="match status" value="1"/>
</dbReference>
<keyword evidence="5 7" id="KW-1278">Translocase</keyword>
<gene>
    <name evidence="7 9" type="primary">potA</name>
    <name evidence="9" type="ORF">EW640_10920</name>
</gene>
<dbReference type="NCBIfam" id="TIGR01187">
    <property type="entry name" value="potA"/>
    <property type="match status" value="1"/>
</dbReference>
<evidence type="ECO:0000256" key="3">
    <source>
        <dbReference type="ARBA" id="ARBA00022741"/>
    </source>
</evidence>
<dbReference type="FunFam" id="3.40.50.300:FF:000133">
    <property type="entry name" value="Spermidine/putrescine import ATP-binding protein PotA"/>
    <property type="match status" value="1"/>
</dbReference>
<sequence>MSAHTETTAAQPAGTGQAAGQLEIRGVTKRFGSHTALSELDLTVEAGEFLSLLGPSGCGKTTLLRMIAGFEEPTTGHILLSDQDLVGVPAHRRPVNTVFQSYALFPHMSVSDNVAYGLKQKRVPKAEIRERVIEALRLVQMDGFADRKPDQLSGGQQQRVALARALVNRPQVLLLDEPMSALDRKLREEMQIELKRLHAELGMTFVFVTHDQEEALAMSDRIVVLNAGKIQQVGTAEEIYSRPANRFVAGFIGKQNFVSATLESIDGETAVLRSARSRITVPAGLLGPDAKPGDAVEAAVRPEIIDVTGLDGTPGDGGGSEGAELTDAVDGEIVGVSFLGDVVQYIVKLRDGHEVLARVPALASDHLGPGARVRLSWGRNQAQVFCDG</sequence>
<comment type="catalytic activity">
    <reaction evidence="7">
        <text>ATP + H2O + polyamine-[polyamine-binding protein]Side 1 = ADP + phosphate + polyamineSide 2 + [polyamine-binding protein]Side 1.</text>
        <dbReference type="EC" id="7.6.2.11"/>
    </reaction>
</comment>
<accession>A0A6G8KY37</accession>
<evidence type="ECO:0000256" key="1">
    <source>
        <dbReference type="ARBA" id="ARBA00022448"/>
    </source>
</evidence>
<dbReference type="InterPro" id="IPR013611">
    <property type="entry name" value="Transp-assoc_OB_typ2"/>
</dbReference>
<keyword evidence="1 7" id="KW-0813">Transport</keyword>
<organism evidence="9 10">
    <name type="scientific">Brevibacterium luteolum</name>
    <dbReference type="NCBI Taxonomy" id="199591"/>
    <lineage>
        <taxon>Bacteria</taxon>
        <taxon>Bacillati</taxon>
        <taxon>Actinomycetota</taxon>
        <taxon>Actinomycetes</taxon>
        <taxon>Micrococcales</taxon>
        <taxon>Brevibacteriaceae</taxon>
        <taxon>Brevibacterium</taxon>
    </lineage>
</organism>
<dbReference type="InterPro" id="IPR017871">
    <property type="entry name" value="ABC_transporter-like_CS"/>
</dbReference>
<dbReference type="SMART" id="SM00382">
    <property type="entry name" value="AAA"/>
    <property type="match status" value="1"/>
</dbReference>
<keyword evidence="2 7" id="KW-1003">Cell membrane</keyword>
<dbReference type="GO" id="GO:0015594">
    <property type="term" value="F:ABC-type putrescine transporter activity"/>
    <property type="evidence" value="ECO:0007669"/>
    <property type="project" value="InterPro"/>
</dbReference>
<dbReference type="KEGG" id="blut:EW640_10920"/>
<evidence type="ECO:0000313" key="9">
    <source>
        <dbReference type="EMBL" id="QIN29728.1"/>
    </source>
</evidence>
<keyword evidence="3 7" id="KW-0547">Nucleotide-binding</keyword>
<dbReference type="Pfam" id="PF00005">
    <property type="entry name" value="ABC_tran"/>
    <property type="match status" value="1"/>
</dbReference>
<evidence type="ECO:0000256" key="2">
    <source>
        <dbReference type="ARBA" id="ARBA00022475"/>
    </source>
</evidence>
<dbReference type="SUPFAM" id="SSF50331">
    <property type="entry name" value="MOP-like"/>
    <property type="match status" value="1"/>
</dbReference>
<dbReference type="InterPro" id="IPR003593">
    <property type="entry name" value="AAA+_ATPase"/>
</dbReference>
<protein>
    <recommendedName>
        <fullName evidence="7">Spermidine/putrescine import ATP-binding protein PotA</fullName>
        <ecNumber evidence="7">7.6.2.11</ecNumber>
    </recommendedName>
</protein>
<dbReference type="PANTHER" id="PTHR42781">
    <property type="entry name" value="SPERMIDINE/PUTRESCINE IMPORT ATP-BINDING PROTEIN POTA"/>
    <property type="match status" value="1"/>
</dbReference>
<dbReference type="EMBL" id="CP035810">
    <property type="protein sequence ID" value="QIN29728.1"/>
    <property type="molecule type" value="Genomic_DNA"/>
</dbReference>
<reference evidence="9 10" key="1">
    <citation type="submission" date="2019-02" db="EMBL/GenBank/DDBJ databases">
        <title>Complete Genome Sequence and Methylome Analysis of Brevibacterium luteolum NEB1784.</title>
        <authorList>
            <person name="Fomenkov A."/>
            <person name="Roberts R.J."/>
        </authorList>
    </citation>
    <scope>NUCLEOTIDE SEQUENCE [LARGE SCALE GENOMIC DNA]</scope>
    <source>
        <strain evidence="9 10">NEB1784</strain>
    </source>
</reference>
<feature type="domain" description="ABC transporter" evidence="8">
    <location>
        <begin position="22"/>
        <end position="252"/>
    </location>
</feature>
<proteinExistence type="inferred from homology"/>
<dbReference type="AlphaFoldDB" id="A0A6G8KY37"/>
<dbReference type="Proteomes" id="UP000501518">
    <property type="component" value="Chromosome"/>
</dbReference>
<dbReference type="PANTHER" id="PTHR42781:SF4">
    <property type="entry name" value="SPERMIDINE_PUTRESCINE IMPORT ATP-BINDING PROTEIN POTA"/>
    <property type="match status" value="1"/>
</dbReference>
<dbReference type="Pfam" id="PF08402">
    <property type="entry name" value="TOBE_2"/>
    <property type="match status" value="1"/>
</dbReference>
<evidence type="ECO:0000256" key="6">
    <source>
        <dbReference type="ARBA" id="ARBA00023136"/>
    </source>
</evidence>
<dbReference type="GO" id="GO:0005524">
    <property type="term" value="F:ATP binding"/>
    <property type="evidence" value="ECO:0007669"/>
    <property type="project" value="UniProtKB-KW"/>
</dbReference>
<dbReference type="InterPro" id="IPR005893">
    <property type="entry name" value="PotA-like"/>
</dbReference>
<dbReference type="GO" id="GO:0043190">
    <property type="term" value="C:ATP-binding cassette (ABC) transporter complex"/>
    <property type="evidence" value="ECO:0007669"/>
    <property type="project" value="InterPro"/>
</dbReference>
<dbReference type="InterPro" id="IPR050093">
    <property type="entry name" value="ABC_SmlMolc_Importer"/>
</dbReference>
<comment type="similarity">
    <text evidence="7">Belongs to the ABC transporter superfamily. Spermidine/putrescine importer (TC 3.A.1.11.1) family.</text>
</comment>
<comment type="function">
    <text evidence="7">Part of the ABC transporter complex PotABCD involved in spermidine/putrescine import. Responsible for energy coupling to the transport system.</text>
</comment>
<dbReference type="SUPFAM" id="SSF52540">
    <property type="entry name" value="P-loop containing nucleoside triphosphate hydrolases"/>
    <property type="match status" value="1"/>
</dbReference>
<dbReference type="EC" id="7.6.2.11" evidence="7"/>
<evidence type="ECO:0000313" key="10">
    <source>
        <dbReference type="Proteomes" id="UP000501518"/>
    </source>
</evidence>
<dbReference type="Gene3D" id="3.40.50.300">
    <property type="entry name" value="P-loop containing nucleotide triphosphate hydrolases"/>
    <property type="match status" value="1"/>
</dbReference>
<dbReference type="InterPro" id="IPR027417">
    <property type="entry name" value="P-loop_NTPase"/>
</dbReference>